<evidence type="ECO:0000313" key="2">
    <source>
        <dbReference type="EMBL" id="JAP58606.1"/>
    </source>
</evidence>
<accession>A0A0X3QFT0</accession>
<feature type="non-terminal residue" evidence="2">
    <location>
        <position position="1"/>
    </location>
</feature>
<organism evidence="2">
    <name type="scientific">Schistocephalus solidus</name>
    <name type="common">Tapeworm</name>
    <dbReference type="NCBI Taxonomy" id="70667"/>
    <lineage>
        <taxon>Eukaryota</taxon>
        <taxon>Metazoa</taxon>
        <taxon>Spiralia</taxon>
        <taxon>Lophotrochozoa</taxon>
        <taxon>Platyhelminthes</taxon>
        <taxon>Cestoda</taxon>
        <taxon>Eucestoda</taxon>
        <taxon>Diphyllobothriidea</taxon>
        <taxon>Diphyllobothriidae</taxon>
        <taxon>Schistocephalus</taxon>
    </lineage>
</organism>
<protein>
    <submittedName>
        <fullName evidence="2">Uncharacterized protein</fullName>
    </submittedName>
</protein>
<feature type="compositionally biased region" description="Polar residues" evidence="1">
    <location>
        <begin position="176"/>
        <end position="195"/>
    </location>
</feature>
<feature type="region of interest" description="Disordered" evidence="1">
    <location>
        <begin position="175"/>
        <end position="214"/>
    </location>
</feature>
<sequence length="223" mass="24725">PLLRWCMPTVMSALGSTSPTGLMDIFSIASSYRCKRVCLPPISMTTIHDLLFADDCTLNIGTEADDDYNLSYFPPRTTSNSPDDPSTPTPTDTAYAIHMDSILTYPHCHRILCPRIGLIGHLRINCIVSDGPVPGSPLYTRHIHPKYLHRPCTFTHRVGLFGHMHIHESAIHRNIDTPSTSHTPKNSHLQQYQPQSTSAATISSNTTTTPATNSPVLNLYYMP</sequence>
<reference evidence="2" key="1">
    <citation type="submission" date="2016-01" db="EMBL/GenBank/DDBJ databases">
        <title>Reference transcriptome for the parasite Schistocephalus solidus: insights into the molecular evolution of parasitism.</title>
        <authorList>
            <person name="Hebert F.O."/>
            <person name="Grambauer S."/>
            <person name="Barber I."/>
            <person name="Landry C.R."/>
            <person name="Aubin-Horth N."/>
        </authorList>
    </citation>
    <scope>NUCLEOTIDE SEQUENCE</scope>
</reference>
<dbReference type="EMBL" id="GEEE01004619">
    <property type="protein sequence ID" value="JAP58606.1"/>
    <property type="molecule type" value="Transcribed_RNA"/>
</dbReference>
<gene>
    <name evidence="2" type="ORF">TR149267</name>
</gene>
<name>A0A0X3QFT0_SCHSO</name>
<feature type="compositionally biased region" description="Low complexity" evidence="1">
    <location>
        <begin position="196"/>
        <end position="214"/>
    </location>
</feature>
<dbReference type="AlphaFoldDB" id="A0A0X3QFT0"/>
<proteinExistence type="predicted"/>
<evidence type="ECO:0000256" key="1">
    <source>
        <dbReference type="SAM" id="MobiDB-lite"/>
    </source>
</evidence>